<evidence type="ECO:0000313" key="3">
    <source>
        <dbReference type="Proteomes" id="UP000629098"/>
    </source>
</evidence>
<keyword evidence="1" id="KW-0732">Signal</keyword>
<feature type="signal peptide" evidence="1">
    <location>
        <begin position="1"/>
        <end position="23"/>
    </location>
</feature>
<dbReference type="RefSeq" id="WP_190825777.1">
    <property type="nucleotide sequence ID" value="NZ_CAWPPI010000025.1"/>
</dbReference>
<comment type="caution">
    <text evidence="2">The sequence shown here is derived from an EMBL/GenBank/DDBJ whole genome shotgun (WGS) entry which is preliminary data.</text>
</comment>
<keyword evidence="3" id="KW-1185">Reference proteome</keyword>
<name>A0A8J6XGQ1_9CYAN</name>
<dbReference type="InterPro" id="IPR029046">
    <property type="entry name" value="LolA/LolB/LppX"/>
</dbReference>
<dbReference type="Gene3D" id="2.50.20.10">
    <property type="entry name" value="Lipoprotein localisation LolA/LolB/LppX"/>
    <property type="match status" value="1"/>
</dbReference>
<accession>A0A8J6XGQ1</accession>
<feature type="chain" id="PRO_5035271621" evidence="1">
    <location>
        <begin position="24"/>
        <end position="284"/>
    </location>
</feature>
<dbReference type="Proteomes" id="UP000629098">
    <property type="component" value="Unassembled WGS sequence"/>
</dbReference>
<dbReference type="EMBL" id="JACXAE010000025">
    <property type="protein sequence ID" value="MBD2771484.1"/>
    <property type="molecule type" value="Genomic_DNA"/>
</dbReference>
<reference evidence="2" key="1">
    <citation type="submission" date="2020-09" db="EMBL/GenBank/DDBJ databases">
        <title>Iningainema tapete sp. nov. (Scytonemataceae, Cyanobacteria) from greenhouses in central Florida (USA) produces two types of nodularin with biosynthetic potential for microcystin-LR and anabaenopeptins.</title>
        <authorList>
            <person name="Berthold D.E."/>
            <person name="Lefler F.W."/>
            <person name="Huang I.-S."/>
            <person name="Abdulla H."/>
            <person name="Zimba P.V."/>
            <person name="Laughinghouse H.D. IV."/>
        </authorList>
    </citation>
    <scope>NUCLEOTIDE SEQUENCE</scope>
    <source>
        <strain evidence="2">BLCCT55</strain>
    </source>
</reference>
<dbReference type="AlphaFoldDB" id="A0A8J6XGQ1"/>
<organism evidence="2 3">
    <name type="scientific">Iningainema tapete BLCC-T55</name>
    <dbReference type="NCBI Taxonomy" id="2748662"/>
    <lineage>
        <taxon>Bacteria</taxon>
        <taxon>Bacillati</taxon>
        <taxon>Cyanobacteriota</taxon>
        <taxon>Cyanophyceae</taxon>
        <taxon>Nostocales</taxon>
        <taxon>Scytonemataceae</taxon>
        <taxon>Iningainema tapete</taxon>
    </lineage>
</organism>
<protein>
    <submittedName>
        <fullName evidence="2">Uncharacterized protein</fullName>
    </submittedName>
</protein>
<evidence type="ECO:0000313" key="2">
    <source>
        <dbReference type="EMBL" id="MBD2771484.1"/>
    </source>
</evidence>
<sequence length="284" mass="31468">MKRTFISITVLSIIALLTGSVNATPVSRQVQQASLGQINTSISSQATEQLDLPLLVKTSTAFFQSDRYQTESQMLIQGGNQGAQFNAYAQIKTIVQSNRKFRAEIAFTSPGEKPKQSALIISDGKQVSIYRPDLRKYAVTSYEAFDQSDDSFLIGLSSSFFLVMPEDTRQIIASGVLSKNNVLQEMGLADNQQFKGDKSTVEGEAFYVYNYTEPKDGFTFRAFVQPETAILKQLQLVSKSEGLDVVVTEKIVQRNQNPTVTAQTFKFTPPQNAIRVKSLSISPF</sequence>
<gene>
    <name evidence="2" type="ORF">ICL16_04995</name>
</gene>
<evidence type="ECO:0000256" key="1">
    <source>
        <dbReference type="SAM" id="SignalP"/>
    </source>
</evidence>
<dbReference type="SUPFAM" id="SSF89392">
    <property type="entry name" value="Prokaryotic lipoproteins and lipoprotein localization factors"/>
    <property type="match status" value="1"/>
</dbReference>
<proteinExistence type="predicted"/>